<accession>A0AAD5JWD7</accession>
<dbReference type="InterPro" id="IPR050571">
    <property type="entry name" value="Class-IV_PLP-Dep_Aminotrnsfr"/>
</dbReference>
<reference evidence="2" key="2">
    <citation type="submission" date="2023-02" db="EMBL/GenBank/DDBJ databases">
        <authorList>
            <consortium name="DOE Joint Genome Institute"/>
            <person name="Mondo S.J."/>
            <person name="Chang Y."/>
            <person name="Wang Y."/>
            <person name="Ahrendt S."/>
            <person name="Andreopoulos W."/>
            <person name="Barry K."/>
            <person name="Beard J."/>
            <person name="Benny G.L."/>
            <person name="Blankenship S."/>
            <person name="Bonito G."/>
            <person name="Cuomo C."/>
            <person name="Desiro A."/>
            <person name="Gervers K.A."/>
            <person name="Hundley H."/>
            <person name="Kuo A."/>
            <person name="LaButti K."/>
            <person name="Lang B.F."/>
            <person name="Lipzen A."/>
            <person name="O'Donnell K."/>
            <person name="Pangilinan J."/>
            <person name="Reynolds N."/>
            <person name="Sandor L."/>
            <person name="Smith M.W."/>
            <person name="Tsang A."/>
            <person name="Grigoriev I.V."/>
            <person name="Stajich J.E."/>
            <person name="Spatafora J.W."/>
        </authorList>
    </citation>
    <scope>NUCLEOTIDE SEQUENCE</scope>
    <source>
        <strain evidence="2">RSA 2281</strain>
    </source>
</reference>
<protein>
    <submittedName>
        <fullName evidence="2">Aminotransferase</fullName>
    </submittedName>
</protein>
<keyword evidence="2" id="KW-0808">Transferase</keyword>
<comment type="similarity">
    <text evidence="1">Belongs to the class-IV pyridoxal-phosphate-dependent aminotransferase family.</text>
</comment>
<gene>
    <name evidence="2" type="ORF">BDA99DRAFT_577332</name>
</gene>
<evidence type="ECO:0000313" key="2">
    <source>
        <dbReference type="EMBL" id="KAI9243912.1"/>
    </source>
</evidence>
<reference evidence="2" key="1">
    <citation type="journal article" date="2022" name="IScience">
        <title>Evolution of zygomycete secretomes and the origins of terrestrial fungal ecologies.</title>
        <authorList>
            <person name="Chang Y."/>
            <person name="Wang Y."/>
            <person name="Mondo S."/>
            <person name="Ahrendt S."/>
            <person name="Andreopoulos W."/>
            <person name="Barry K."/>
            <person name="Beard J."/>
            <person name="Benny G.L."/>
            <person name="Blankenship S."/>
            <person name="Bonito G."/>
            <person name="Cuomo C."/>
            <person name="Desiro A."/>
            <person name="Gervers K.A."/>
            <person name="Hundley H."/>
            <person name="Kuo A."/>
            <person name="LaButti K."/>
            <person name="Lang B.F."/>
            <person name="Lipzen A."/>
            <person name="O'Donnell K."/>
            <person name="Pangilinan J."/>
            <person name="Reynolds N."/>
            <person name="Sandor L."/>
            <person name="Smith M.E."/>
            <person name="Tsang A."/>
            <person name="Grigoriev I.V."/>
            <person name="Stajich J.E."/>
            <person name="Spatafora J.W."/>
        </authorList>
    </citation>
    <scope>NUCLEOTIDE SEQUENCE</scope>
    <source>
        <strain evidence="2">RSA 2281</strain>
    </source>
</reference>
<dbReference type="Gene3D" id="3.30.470.10">
    <property type="match status" value="1"/>
</dbReference>
<dbReference type="Pfam" id="PF01063">
    <property type="entry name" value="Aminotran_4"/>
    <property type="match status" value="1"/>
</dbReference>
<dbReference type="InterPro" id="IPR043131">
    <property type="entry name" value="BCAT-like_N"/>
</dbReference>
<dbReference type="InterPro" id="IPR036038">
    <property type="entry name" value="Aminotransferase-like"/>
</dbReference>
<comment type="caution">
    <text evidence="2">The sequence shown here is derived from an EMBL/GenBank/DDBJ whole genome shotgun (WGS) entry which is preliminary data.</text>
</comment>
<dbReference type="InterPro" id="IPR043132">
    <property type="entry name" value="BCAT-like_C"/>
</dbReference>
<dbReference type="InterPro" id="IPR001544">
    <property type="entry name" value="Aminotrans_IV"/>
</dbReference>
<dbReference type="Gene3D" id="3.20.10.10">
    <property type="entry name" value="D-amino Acid Aminotransferase, subunit A, domain 2"/>
    <property type="match status" value="1"/>
</dbReference>
<keyword evidence="3" id="KW-1185">Reference proteome</keyword>
<dbReference type="SUPFAM" id="SSF56752">
    <property type="entry name" value="D-aminoacid aminotransferase-like PLP-dependent enzymes"/>
    <property type="match status" value="1"/>
</dbReference>
<dbReference type="GO" id="GO:0046394">
    <property type="term" value="P:carboxylic acid biosynthetic process"/>
    <property type="evidence" value="ECO:0007669"/>
    <property type="project" value="UniProtKB-ARBA"/>
</dbReference>
<name>A0AAD5JWD7_9FUNG</name>
<proteinExistence type="inferred from homology"/>
<dbReference type="AlphaFoldDB" id="A0AAD5JWD7"/>
<dbReference type="PANTHER" id="PTHR42743">
    <property type="entry name" value="AMINO-ACID AMINOTRANSFERASE"/>
    <property type="match status" value="1"/>
</dbReference>
<evidence type="ECO:0000313" key="3">
    <source>
        <dbReference type="Proteomes" id="UP001209540"/>
    </source>
</evidence>
<evidence type="ECO:0000256" key="1">
    <source>
        <dbReference type="ARBA" id="ARBA00009320"/>
    </source>
</evidence>
<sequence>MSQDNFALLETILYEPSKGFYLLDRHVDRLLKGVQDFHTQFKTIPTMDQIKTLLKETIPQDDSFKRVRLLFNDKDGLKVEYTDLGKEYRTYETLAEAIQGDNALKVMLDTEAIPCSASDPFITHKTTYRTLYNEARERMGCHHDGKVFDVILWNKQQCITESSIANIAIQTEGGDSWITPSLQCGLLPGVFRDKLLSSDENMIEGVITLNDLINAQKNGNPIVCFNSVRKVYRVQLIILE</sequence>
<dbReference type="EMBL" id="JAIXMP010000065">
    <property type="protein sequence ID" value="KAI9243912.1"/>
    <property type="molecule type" value="Genomic_DNA"/>
</dbReference>
<dbReference type="GO" id="GO:0008483">
    <property type="term" value="F:transaminase activity"/>
    <property type="evidence" value="ECO:0007669"/>
    <property type="project" value="UniProtKB-KW"/>
</dbReference>
<organism evidence="2 3">
    <name type="scientific">Phascolomyces articulosus</name>
    <dbReference type="NCBI Taxonomy" id="60185"/>
    <lineage>
        <taxon>Eukaryota</taxon>
        <taxon>Fungi</taxon>
        <taxon>Fungi incertae sedis</taxon>
        <taxon>Mucoromycota</taxon>
        <taxon>Mucoromycotina</taxon>
        <taxon>Mucoromycetes</taxon>
        <taxon>Mucorales</taxon>
        <taxon>Lichtheimiaceae</taxon>
        <taxon>Phascolomyces</taxon>
    </lineage>
</organism>
<dbReference type="Proteomes" id="UP001209540">
    <property type="component" value="Unassembled WGS sequence"/>
</dbReference>
<keyword evidence="2" id="KW-0032">Aminotransferase</keyword>
<dbReference type="PANTHER" id="PTHR42743:SF11">
    <property type="entry name" value="AMINODEOXYCHORISMATE LYASE"/>
    <property type="match status" value="1"/>
</dbReference>